<keyword evidence="6" id="KW-0378">Hydrolase</keyword>
<dbReference type="AlphaFoldDB" id="A0A433CY26"/>
<keyword evidence="3" id="KW-0540">Nuclease</keyword>
<dbReference type="OrthoDB" id="27226at2759"/>
<dbReference type="GO" id="GO:0006364">
    <property type="term" value="P:rRNA processing"/>
    <property type="evidence" value="ECO:0007669"/>
    <property type="project" value="InterPro"/>
</dbReference>
<keyword evidence="9" id="KW-1185">Reference proteome</keyword>
<dbReference type="EMBL" id="RBNI01010854">
    <property type="protein sequence ID" value="RUP43490.1"/>
    <property type="molecule type" value="Genomic_DNA"/>
</dbReference>
<dbReference type="PANTHER" id="PTHR46986">
    <property type="entry name" value="ENDORIBONUCLEASE YBEY, CHLOROPLASTIC"/>
    <property type="match status" value="1"/>
</dbReference>
<evidence type="ECO:0000256" key="6">
    <source>
        <dbReference type="ARBA" id="ARBA00022801"/>
    </source>
</evidence>
<dbReference type="SUPFAM" id="SSF55486">
    <property type="entry name" value="Metalloproteases ('zincins'), catalytic domain"/>
    <property type="match status" value="1"/>
</dbReference>
<dbReference type="GO" id="GO:0004519">
    <property type="term" value="F:endonuclease activity"/>
    <property type="evidence" value="ECO:0007669"/>
    <property type="project" value="UniProtKB-KW"/>
</dbReference>
<name>A0A433CY26_9FUNG</name>
<organism evidence="8 9">
    <name type="scientific">Jimgerdemannia flammicorona</name>
    <dbReference type="NCBI Taxonomy" id="994334"/>
    <lineage>
        <taxon>Eukaryota</taxon>
        <taxon>Fungi</taxon>
        <taxon>Fungi incertae sedis</taxon>
        <taxon>Mucoromycota</taxon>
        <taxon>Mucoromycotina</taxon>
        <taxon>Endogonomycetes</taxon>
        <taxon>Endogonales</taxon>
        <taxon>Endogonaceae</taxon>
        <taxon>Jimgerdemannia</taxon>
    </lineage>
</organism>
<keyword evidence="4" id="KW-0479">Metal-binding</keyword>
<dbReference type="NCBIfam" id="TIGR00043">
    <property type="entry name" value="rRNA maturation RNase YbeY"/>
    <property type="match status" value="1"/>
</dbReference>
<dbReference type="Proteomes" id="UP000268093">
    <property type="component" value="Unassembled WGS sequence"/>
</dbReference>
<proteinExistence type="inferred from homology"/>
<evidence type="ECO:0000256" key="4">
    <source>
        <dbReference type="ARBA" id="ARBA00022723"/>
    </source>
</evidence>
<comment type="caution">
    <text evidence="8">The sequence shown here is derived from an EMBL/GenBank/DDBJ whole genome shotgun (WGS) entry which is preliminary data.</text>
</comment>
<keyword evidence="5" id="KW-0255">Endonuclease</keyword>
<dbReference type="GO" id="GO:0046872">
    <property type="term" value="F:metal ion binding"/>
    <property type="evidence" value="ECO:0007669"/>
    <property type="project" value="UniProtKB-KW"/>
</dbReference>
<sequence length="165" mass="19032">MILLRNTQRIVKVCTKTCKKDIAQLLALAQYPDWDLGVHLSGDRFVRKLNAEFRGLDRPTDILSFPFHQAIRPGVLPAPVTDDDRNLGDMFIAMPFVQRYCGYEGETLEKRLPVLFCHGIFHMLGYDHQTDSEYEKMREKEEGVLAEFWKWKKVGENNGNGDIDA</sequence>
<evidence type="ECO:0000256" key="3">
    <source>
        <dbReference type="ARBA" id="ARBA00022722"/>
    </source>
</evidence>
<evidence type="ECO:0000256" key="1">
    <source>
        <dbReference type="ARBA" id="ARBA00001947"/>
    </source>
</evidence>
<dbReference type="Gene3D" id="3.40.390.30">
    <property type="entry name" value="Metalloproteases ('zincins'), catalytic domain"/>
    <property type="match status" value="1"/>
</dbReference>
<dbReference type="HAMAP" id="MF_00009">
    <property type="entry name" value="Endoribonucl_YbeY"/>
    <property type="match status" value="1"/>
</dbReference>
<dbReference type="GO" id="GO:0004222">
    <property type="term" value="F:metalloendopeptidase activity"/>
    <property type="evidence" value="ECO:0007669"/>
    <property type="project" value="InterPro"/>
</dbReference>
<evidence type="ECO:0000256" key="2">
    <source>
        <dbReference type="ARBA" id="ARBA00010875"/>
    </source>
</evidence>
<reference evidence="8 9" key="1">
    <citation type="journal article" date="2018" name="New Phytol.">
        <title>Phylogenomics of Endogonaceae and evolution of mycorrhizas within Mucoromycota.</title>
        <authorList>
            <person name="Chang Y."/>
            <person name="Desiro A."/>
            <person name="Na H."/>
            <person name="Sandor L."/>
            <person name="Lipzen A."/>
            <person name="Clum A."/>
            <person name="Barry K."/>
            <person name="Grigoriev I.V."/>
            <person name="Martin F.M."/>
            <person name="Stajich J.E."/>
            <person name="Smith M.E."/>
            <person name="Bonito G."/>
            <person name="Spatafora J.W."/>
        </authorList>
    </citation>
    <scope>NUCLEOTIDE SEQUENCE [LARGE SCALE GENOMIC DNA]</scope>
    <source>
        <strain evidence="8 9">GMNB39</strain>
    </source>
</reference>
<evidence type="ECO:0000313" key="8">
    <source>
        <dbReference type="EMBL" id="RUP43490.1"/>
    </source>
</evidence>
<protein>
    <submittedName>
        <fullName evidence="8">Uncharacterized protein</fullName>
    </submittedName>
</protein>
<gene>
    <name evidence="8" type="ORF">BC936DRAFT_137091</name>
</gene>
<keyword evidence="7" id="KW-0862">Zinc</keyword>
<dbReference type="InterPro" id="IPR023091">
    <property type="entry name" value="MetalPrtase_cat_dom_sf_prd"/>
</dbReference>
<dbReference type="PANTHER" id="PTHR46986:SF1">
    <property type="entry name" value="ENDORIBONUCLEASE YBEY, CHLOROPLASTIC"/>
    <property type="match status" value="1"/>
</dbReference>
<evidence type="ECO:0000256" key="5">
    <source>
        <dbReference type="ARBA" id="ARBA00022759"/>
    </source>
</evidence>
<dbReference type="Pfam" id="PF02130">
    <property type="entry name" value="YbeY"/>
    <property type="match status" value="1"/>
</dbReference>
<comment type="cofactor">
    <cofactor evidence="1">
        <name>Zn(2+)</name>
        <dbReference type="ChEBI" id="CHEBI:29105"/>
    </cofactor>
</comment>
<dbReference type="InterPro" id="IPR002036">
    <property type="entry name" value="YbeY"/>
</dbReference>
<accession>A0A433CY26</accession>
<evidence type="ECO:0000313" key="9">
    <source>
        <dbReference type="Proteomes" id="UP000268093"/>
    </source>
</evidence>
<evidence type="ECO:0000256" key="7">
    <source>
        <dbReference type="ARBA" id="ARBA00022833"/>
    </source>
</evidence>
<comment type="similarity">
    <text evidence="2">Belongs to the endoribonuclease YbeY family.</text>
</comment>